<evidence type="ECO:0000256" key="5">
    <source>
        <dbReference type="ARBA" id="ARBA00023163"/>
    </source>
</evidence>
<evidence type="ECO:0000313" key="8">
    <source>
        <dbReference type="Proteomes" id="UP000294194"/>
    </source>
</evidence>
<dbReference type="NCBIfam" id="TIGR02937">
    <property type="entry name" value="sigma70-ECF"/>
    <property type="match status" value="1"/>
</dbReference>
<dbReference type="EMBL" id="SISG01000001">
    <property type="protein sequence ID" value="TBN58020.1"/>
    <property type="molecule type" value="Genomic_DNA"/>
</dbReference>
<evidence type="ECO:0000256" key="2">
    <source>
        <dbReference type="ARBA" id="ARBA00023015"/>
    </source>
</evidence>
<evidence type="ECO:0000313" key="7">
    <source>
        <dbReference type="EMBL" id="TBN58020.1"/>
    </source>
</evidence>
<dbReference type="GO" id="GO:0006352">
    <property type="term" value="P:DNA-templated transcription initiation"/>
    <property type="evidence" value="ECO:0007669"/>
    <property type="project" value="InterPro"/>
</dbReference>
<dbReference type="InterPro" id="IPR013249">
    <property type="entry name" value="RNA_pol_sigma70_r4_t2"/>
</dbReference>
<keyword evidence="8" id="KW-1185">Reference proteome</keyword>
<keyword evidence="3" id="KW-0731">Sigma factor</keyword>
<dbReference type="AlphaFoldDB" id="A0A4Q9H022"/>
<dbReference type="InterPro" id="IPR013324">
    <property type="entry name" value="RNA_pol_sigma_r3/r4-like"/>
</dbReference>
<dbReference type="InterPro" id="IPR014284">
    <property type="entry name" value="RNA_pol_sigma-70_dom"/>
</dbReference>
<proteinExistence type="inferred from homology"/>
<dbReference type="Gene3D" id="1.10.1740.10">
    <property type="match status" value="1"/>
</dbReference>
<dbReference type="CDD" id="cd06171">
    <property type="entry name" value="Sigma70_r4"/>
    <property type="match status" value="1"/>
</dbReference>
<dbReference type="PANTHER" id="PTHR43133:SF8">
    <property type="entry name" value="RNA POLYMERASE SIGMA FACTOR HI_1459-RELATED"/>
    <property type="match status" value="1"/>
</dbReference>
<gene>
    <name evidence="7" type="ORF">EYE40_11800</name>
</gene>
<evidence type="ECO:0000256" key="4">
    <source>
        <dbReference type="ARBA" id="ARBA00023125"/>
    </source>
</evidence>
<protein>
    <submittedName>
        <fullName evidence="7">Sigma-70 family RNA polymerase sigma factor</fullName>
    </submittedName>
</protein>
<dbReference type="InterPro" id="IPR036388">
    <property type="entry name" value="WH-like_DNA-bd_sf"/>
</dbReference>
<evidence type="ECO:0000256" key="3">
    <source>
        <dbReference type="ARBA" id="ARBA00023082"/>
    </source>
</evidence>
<dbReference type="Pfam" id="PF08281">
    <property type="entry name" value="Sigma70_r4_2"/>
    <property type="match status" value="1"/>
</dbReference>
<dbReference type="Gene3D" id="1.10.10.10">
    <property type="entry name" value="Winged helix-like DNA-binding domain superfamily/Winged helix DNA-binding domain"/>
    <property type="match status" value="1"/>
</dbReference>
<evidence type="ECO:0000259" key="6">
    <source>
        <dbReference type="Pfam" id="PF08281"/>
    </source>
</evidence>
<dbReference type="PANTHER" id="PTHR43133">
    <property type="entry name" value="RNA POLYMERASE ECF-TYPE SIGMA FACTO"/>
    <property type="match status" value="1"/>
</dbReference>
<comment type="caution">
    <text evidence="7">The sequence shown here is derived from an EMBL/GenBank/DDBJ whole genome shotgun (WGS) entry which is preliminary data.</text>
</comment>
<dbReference type="InterPro" id="IPR039425">
    <property type="entry name" value="RNA_pol_sigma-70-like"/>
</dbReference>
<comment type="similarity">
    <text evidence="1">Belongs to the sigma-70 factor family. ECF subfamily.</text>
</comment>
<name>A0A4Q9H022_9MICO</name>
<keyword evidence="2" id="KW-0805">Transcription regulation</keyword>
<evidence type="ECO:0000256" key="1">
    <source>
        <dbReference type="ARBA" id="ARBA00010641"/>
    </source>
</evidence>
<dbReference type="GO" id="GO:0003677">
    <property type="term" value="F:DNA binding"/>
    <property type="evidence" value="ECO:0007669"/>
    <property type="project" value="UniProtKB-KW"/>
</dbReference>
<feature type="domain" description="RNA polymerase sigma factor 70 region 4 type 2" evidence="6">
    <location>
        <begin position="116"/>
        <end position="168"/>
    </location>
</feature>
<dbReference type="InterPro" id="IPR013325">
    <property type="entry name" value="RNA_pol_sigma_r2"/>
</dbReference>
<reference evidence="8" key="1">
    <citation type="submission" date="2019-02" db="EMBL/GenBank/DDBJ databases">
        <title>Glaciihabitans arcticus sp. nov., a psychrotolerant bacterium isolated from polar soil.</title>
        <authorList>
            <person name="Dahal R.H."/>
        </authorList>
    </citation>
    <scope>NUCLEOTIDE SEQUENCE [LARGE SCALE GENOMIC DNA]</scope>
    <source>
        <strain evidence="8">RP-3-7</strain>
    </source>
</reference>
<dbReference type="SUPFAM" id="SSF88946">
    <property type="entry name" value="Sigma2 domain of RNA polymerase sigma factors"/>
    <property type="match status" value="1"/>
</dbReference>
<dbReference type="SUPFAM" id="SSF88659">
    <property type="entry name" value="Sigma3 and sigma4 domains of RNA polymerase sigma factors"/>
    <property type="match status" value="1"/>
</dbReference>
<dbReference type="Proteomes" id="UP000294194">
    <property type="component" value="Unassembled WGS sequence"/>
</dbReference>
<keyword evidence="4" id="KW-0238">DNA-binding</keyword>
<dbReference type="RefSeq" id="WP_130982129.1">
    <property type="nucleotide sequence ID" value="NZ_SISG01000001.1"/>
</dbReference>
<sequence length="174" mass="19429">MTAEAAAVPAVRHVSVATALNVPNFVEREAPALLDYFGRRVPAEDAADLLGETLVVVWRRVSVIPNDETRARMWLYGVARKVLSGHRRSTKRQTALAEKLRLELSVQPVHEATEFDRVREQIAQLPEIDREIIGLVYWEGFSLTEVAGILGMRPATVRSRHARARATLRLALGT</sequence>
<accession>A0A4Q9H022</accession>
<dbReference type="GO" id="GO:0016987">
    <property type="term" value="F:sigma factor activity"/>
    <property type="evidence" value="ECO:0007669"/>
    <property type="project" value="UniProtKB-KW"/>
</dbReference>
<organism evidence="7 8">
    <name type="scientific">Glaciihabitans arcticus</name>
    <dbReference type="NCBI Taxonomy" id="2668039"/>
    <lineage>
        <taxon>Bacteria</taxon>
        <taxon>Bacillati</taxon>
        <taxon>Actinomycetota</taxon>
        <taxon>Actinomycetes</taxon>
        <taxon>Micrococcales</taxon>
        <taxon>Microbacteriaceae</taxon>
        <taxon>Glaciihabitans</taxon>
    </lineage>
</organism>
<keyword evidence="5" id="KW-0804">Transcription</keyword>